<dbReference type="CDD" id="cd07067">
    <property type="entry name" value="HP_PGM_like"/>
    <property type="match status" value="1"/>
</dbReference>
<proteinExistence type="predicted"/>
<evidence type="ECO:0000313" key="3">
    <source>
        <dbReference type="Proteomes" id="UP001519310"/>
    </source>
</evidence>
<accession>A0ABS4KY07</accession>
<dbReference type="Proteomes" id="UP001519310">
    <property type="component" value="Unassembled WGS sequence"/>
</dbReference>
<dbReference type="EMBL" id="JAGGLQ010000001">
    <property type="protein sequence ID" value="MBP2034922.1"/>
    <property type="molecule type" value="Genomic_DNA"/>
</dbReference>
<dbReference type="RefSeq" id="WP_189965665.1">
    <property type="nucleotide sequence ID" value="NZ_BMVL01000002.1"/>
</dbReference>
<dbReference type="GO" id="GO:0016787">
    <property type="term" value="F:hydrolase activity"/>
    <property type="evidence" value="ECO:0007669"/>
    <property type="project" value="UniProtKB-KW"/>
</dbReference>
<sequence>MSPDAGSPPTSSAPDEKTECRLLLVRHAKAVPKDQPIDDFDRPLSERGHADAPRTGRWLAASTFEPDLVLCSPARRTRQTWQLAAAALKNPPPVVYDERLYNAAPSMLATVLAERGSGLRSLALVGHNPGIHELAVGLAGSGPSDLSERVRAGFPTSGVVVMEVLGGWEALTPGSGTVADFWSPAD</sequence>
<dbReference type="SMART" id="SM00855">
    <property type="entry name" value="PGAM"/>
    <property type="match status" value="1"/>
</dbReference>
<evidence type="ECO:0000256" key="1">
    <source>
        <dbReference type="SAM" id="MobiDB-lite"/>
    </source>
</evidence>
<dbReference type="EC" id="3.1.3.-" evidence="2"/>
<keyword evidence="2" id="KW-0378">Hydrolase</keyword>
<protein>
    <submittedName>
        <fullName evidence="2">Phosphohistidine phosphatase</fullName>
        <ecNumber evidence="2">3.1.3.-</ecNumber>
    </submittedName>
</protein>
<dbReference type="InterPro" id="IPR029033">
    <property type="entry name" value="His_PPase_superfam"/>
</dbReference>
<comment type="caution">
    <text evidence="2">The sequence shown here is derived from an EMBL/GenBank/DDBJ whole genome shotgun (WGS) entry which is preliminary data.</text>
</comment>
<organism evidence="2 3">
    <name type="scientific">Streptomyces avidinii</name>
    <dbReference type="NCBI Taxonomy" id="1895"/>
    <lineage>
        <taxon>Bacteria</taxon>
        <taxon>Bacillati</taxon>
        <taxon>Actinomycetota</taxon>
        <taxon>Actinomycetes</taxon>
        <taxon>Kitasatosporales</taxon>
        <taxon>Streptomycetaceae</taxon>
        <taxon>Streptomyces</taxon>
    </lineage>
</organism>
<dbReference type="InterPro" id="IPR013078">
    <property type="entry name" value="His_Pase_superF_clade-1"/>
</dbReference>
<reference evidence="2 3" key="1">
    <citation type="submission" date="2021-03" db="EMBL/GenBank/DDBJ databases">
        <title>Genomic Encyclopedia of Type Strains, Phase IV (KMG-IV): sequencing the most valuable type-strain genomes for metagenomic binning, comparative biology and taxonomic classification.</title>
        <authorList>
            <person name="Goeker M."/>
        </authorList>
    </citation>
    <scope>NUCLEOTIDE SEQUENCE [LARGE SCALE GENOMIC DNA]</scope>
    <source>
        <strain evidence="2 3">DSM 40526</strain>
    </source>
</reference>
<dbReference type="Pfam" id="PF00300">
    <property type="entry name" value="His_Phos_1"/>
    <property type="match status" value="1"/>
</dbReference>
<dbReference type="SUPFAM" id="SSF53254">
    <property type="entry name" value="Phosphoglycerate mutase-like"/>
    <property type="match status" value="1"/>
</dbReference>
<dbReference type="PANTHER" id="PTHR47623:SF1">
    <property type="entry name" value="OS09G0287300 PROTEIN"/>
    <property type="match status" value="1"/>
</dbReference>
<feature type="region of interest" description="Disordered" evidence="1">
    <location>
        <begin position="34"/>
        <end position="53"/>
    </location>
</feature>
<keyword evidence="3" id="KW-1185">Reference proteome</keyword>
<dbReference type="PANTHER" id="PTHR47623">
    <property type="entry name" value="OS09G0287300 PROTEIN"/>
    <property type="match status" value="1"/>
</dbReference>
<gene>
    <name evidence="2" type="ORF">J2Z77_000706</name>
</gene>
<evidence type="ECO:0000313" key="2">
    <source>
        <dbReference type="EMBL" id="MBP2034922.1"/>
    </source>
</evidence>
<dbReference type="Gene3D" id="3.40.50.1240">
    <property type="entry name" value="Phosphoglycerate mutase-like"/>
    <property type="match status" value="1"/>
</dbReference>
<name>A0ABS4KY07_STRAV</name>